<dbReference type="EMBL" id="JAFLWW010000011">
    <property type="protein sequence ID" value="MBT1159286.1"/>
    <property type="molecule type" value="Genomic_DNA"/>
</dbReference>
<protein>
    <submittedName>
        <fullName evidence="3">Response regulator</fullName>
    </submittedName>
</protein>
<feature type="domain" description="Response regulatory" evidence="2">
    <location>
        <begin position="5"/>
        <end position="112"/>
    </location>
</feature>
<evidence type="ECO:0000259" key="2">
    <source>
        <dbReference type="PROSITE" id="PS50110"/>
    </source>
</evidence>
<gene>
    <name evidence="3" type="ORF">J1C56_27275</name>
</gene>
<evidence type="ECO:0000313" key="4">
    <source>
        <dbReference type="Proteomes" id="UP001138921"/>
    </source>
</evidence>
<comment type="caution">
    <text evidence="3">The sequence shown here is derived from an EMBL/GenBank/DDBJ whole genome shotgun (WGS) entry which is preliminary data.</text>
</comment>
<dbReference type="Gene3D" id="3.40.50.2300">
    <property type="match status" value="1"/>
</dbReference>
<organism evidence="3 4">
    <name type="scientific">Aminobacter anthyllidis</name>
    <dbReference type="NCBI Taxonomy" id="1035067"/>
    <lineage>
        <taxon>Bacteria</taxon>
        <taxon>Pseudomonadati</taxon>
        <taxon>Pseudomonadota</taxon>
        <taxon>Alphaproteobacteria</taxon>
        <taxon>Hyphomicrobiales</taxon>
        <taxon>Phyllobacteriaceae</taxon>
        <taxon>Aminobacter</taxon>
    </lineage>
</organism>
<evidence type="ECO:0000256" key="1">
    <source>
        <dbReference type="PROSITE-ProRule" id="PRU00169"/>
    </source>
</evidence>
<name>A0A9X1D8N2_9HYPH</name>
<proteinExistence type="predicted"/>
<dbReference type="SMART" id="SM00448">
    <property type="entry name" value="REC"/>
    <property type="match status" value="1"/>
</dbReference>
<accession>A0A9X1D8N2</accession>
<reference evidence="3" key="1">
    <citation type="journal article" date="2021" name="Microorganisms">
        <title>Phylogenomic Reconstruction and Metabolic Potential of the Genus Aminobacter.</title>
        <authorList>
            <person name="Artuso I."/>
            <person name="Turrini P."/>
            <person name="Pirolo M."/>
            <person name="Lugli G.A."/>
            <person name="Ventura M."/>
            <person name="Visca P."/>
        </authorList>
    </citation>
    <scope>NUCLEOTIDE SEQUENCE</scope>
    <source>
        <strain evidence="3">LMG 26462</strain>
    </source>
</reference>
<keyword evidence="1" id="KW-0597">Phosphoprotein</keyword>
<sequence>MERPLVLVVEDEALIAWDMECALSEAGVRLATSCSEANRFLENHTPAAAVLDVRLSDGDCYEAAKTLADRRVPFVVYTGLGVEGSHEAFSLGVTILKPTEPAEVARLLKAMTAGLHQRMAG</sequence>
<dbReference type="SUPFAM" id="SSF52172">
    <property type="entry name" value="CheY-like"/>
    <property type="match status" value="1"/>
</dbReference>
<dbReference type="Proteomes" id="UP001138921">
    <property type="component" value="Unassembled WGS sequence"/>
</dbReference>
<dbReference type="InterPro" id="IPR011006">
    <property type="entry name" value="CheY-like_superfamily"/>
</dbReference>
<dbReference type="AlphaFoldDB" id="A0A9X1D8N2"/>
<dbReference type="RefSeq" id="WP_214393145.1">
    <property type="nucleotide sequence ID" value="NZ_JAFLWW010000011.1"/>
</dbReference>
<reference evidence="3" key="2">
    <citation type="submission" date="2021-03" db="EMBL/GenBank/DDBJ databases">
        <authorList>
            <person name="Artuso I."/>
            <person name="Turrini P."/>
            <person name="Pirolo M."/>
            <person name="Lugli G.A."/>
            <person name="Ventura M."/>
            <person name="Visca P."/>
        </authorList>
    </citation>
    <scope>NUCLEOTIDE SEQUENCE</scope>
    <source>
        <strain evidence="3">LMG 26462</strain>
    </source>
</reference>
<keyword evidence="4" id="KW-1185">Reference proteome</keyword>
<dbReference type="GO" id="GO:0000160">
    <property type="term" value="P:phosphorelay signal transduction system"/>
    <property type="evidence" value="ECO:0007669"/>
    <property type="project" value="InterPro"/>
</dbReference>
<dbReference type="PROSITE" id="PS50110">
    <property type="entry name" value="RESPONSE_REGULATORY"/>
    <property type="match status" value="1"/>
</dbReference>
<evidence type="ECO:0000313" key="3">
    <source>
        <dbReference type="EMBL" id="MBT1159286.1"/>
    </source>
</evidence>
<dbReference type="InterPro" id="IPR001789">
    <property type="entry name" value="Sig_transdc_resp-reg_receiver"/>
</dbReference>
<feature type="modified residue" description="4-aspartylphosphate" evidence="1">
    <location>
        <position position="52"/>
    </location>
</feature>